<dbReference type="RefSeq" id="WP_035572402.1">
    <property type="nucleotide sequence ID" value="NZ_ARYH01000002.1"/>
</dbReference>
<evidence type="ECO:0000256" key="1">
    <source>
        <dbReference type="PIRSR" id="PIRSR613078-2"/>
    </source>
</evidence>
<dbReference type="CDD" id="cd07067">
    <property type="entry name" value="HP_PGM_like"/>
    <property type="match status" value="1"/>
</dbReference>
<dbReference type="PATRIC" id="fig|1280949.3.peg.2610"/>
<dbReference type="Gene3D" id="3.40.50.1240">
    <property type="entry name" value="Phosphoglycerate mutase-like"/>
    <property type="match status" value="1"/>
</dbReference>
<dbReference type="GO" id="GO:0005737">
    <property type="term" value="C:cytoplasm"/>
    <property type="evidence" value="ECO:0007669"/>
    <property type="project" value="TreeGrafter"/>
</dbReference>
<dbReference type="OrthoDB" id="9781415at2"/>
<dbReference type="Pfam" id="PF00300">
    <property type="entry name" value="His_Phos_1"/>
    <property type="match status" value="1"/>
</dbReference>
<dbReference type="PANTHER" id="PTHR48100">
    <property type="entry name" value="BROAD-SPECIFICITY PHOSPHATASE YOR283W-RELATED"/>
    <property type="match status" value="1"/>
</dbReference>
<evidence type="ECO:0000313" key="3">
    <source>
        <dbReference type="Proteomes" id="UP000027446"/>
    </source>
</evidence>
<dbReference type="PANTHER" id="PTHR48100:SF1">
    <property type="entry name" value="HISTIDINE PHOSPHATASE FAMILY PROTEIN-RELATED"/>
    <property type="match status" value="1"/>
</dbReference>
<dbReference type="InterPro" id="IPR050275">
    <property type="entry name" value="PGM_Phosphatase"/>
</dbReference>
<dbReference type="GO" id="GO:0016791">
    <property type="term" value="F:phosphatase activity"/>
    <property type="evidence" value="ECO:0007669"/>
    <property type="project" value="TreeGrafter"/>
</dbReference>
<dbReference type="STRING" id="1280949.HAD_12799"/>
<protein>
    <submittedName>
        <fullName evidence="2">Phosphoglycerate mutase family protein</fullName>
    </submittedName>
</protein>
<dbReference type="EMBL" id="ARYH01000002">
    <property type="protein sequence ID" value="KCZ83482.1"/>
    <property type="molecule type" value="Genomic_DNA"/>
</dbReference>
<keyword evidence="3" id="KW-1185">Reference proteome</keyword>
<dbReference type="InterPro" id="IPR029033">
    <property type="entry name" value="His_PPase_superfam"/>
</dbReference>
<dbReference type="InterPro" id="IPR013078">
    <property type="entry name" value="His_Pase_superF_clade-1"/>
</dbReference>
<proteinExistence type="predicted"/>
<accession>A0A069E793</accession>
<dbReference type="Proteomes" id="UP000027446">
    <property type="component" value="Unassembled WGS sequence"/>
</dbReference>
<reference evidence="2 3" key="1">
    <citation type="journal article" date="2014" name="Antonie Van Leeuwenhoek">
        <title>Hyphomonas beringensis sp. nov. and Hyphomonas chukchiensis sp. nov., isolated from surface seawater of the Bering Sea and Chukchi Sea.</title>
        <authorList>
            <person name="Li C."/>
            <person name="Lai Q."/>
            <person name="Li G."/>
            <person name="Dong C."/>
            <person name="Wang J."/>
            <person name="Liao Y."/>
            <person name="Shao Z."/>
        </authorList>
    </citation>
    <scope>NUCLEOTIDE SEQUENCE [LARGE SCALE GENOMIC DNA]</scope>
    <source>
        <strain evidence="2 3">MHS-3</strain>
    </source>
</reference>
<dbReference type="AlphaFoldDB" id="A0A069E793"/>
<name>A0A069E793_9PROT</name>
<dbReference type="eggNOG" id="COG0406">
    <property type="taxonomic scope" value="Bacteria"/>
</dbReference>
<dbReference type="SUPFAM" id="SSF53254">
    <property type="entry name" value="Phosphoglycerate mutase-like"/>
    <property type="match status" value="1"/>
</dbReference>
<evidence type="ECO:0000313" key="2">
    <source>
        <dbReference type="EMBL" id="KCZ83482.1"/>
    </source>
</evidence>
<dbReference type="SMART" id="SM00855">
    <property type="entry name" value="PGAM"/>
    <property type="match status" value="1"/>
</dbReference>
<comment type="caution">
    <text evidence="2">The sequence shown here is derived from an EMBL/GenBank/DDBJ whole genome shotgun (WGS) entry which is preliminary data.</text>
</comment>
<feature type="binding site" evidence="1">
    <location>
        <position position="69"/>
    </location>
    <ligand>
        <name>substrate</name>
    </ligand>
</feature>
<organism evidence="2 3">
    <name type="scientific">Hyphomonas adhaerens MHS-3</name>
    <dbReference type="NCBI Taxonomy" id="1280949"/>
    <lineage>
        <taxon>Bacteria</taxon>
        <taxon>Pseudomonadati</taxon>
        <taxon>Pseudomonadota</taxon>
        <taxon>Alphaproteobacteria</taxon>
        <taxon>Hyphomonadales</taxon>
        <taxon>Hyphomonadaceae</taxon>
        <taxon>Hyphomonas</taxon>
    </lineage>
</organism>
<gene>
    <name evidence="2" type="ORF">HAD_12799</name>
</gene>
<sequence length="246" mass="26951">MSALPGTTGRRRIYLMRHGFVDYTSEEVRRTRDPSIVSLTPAGEDEARAAGAALSEVHFDLAICSGLKRTRQTAELVLAEHPDAPDLEVEQRFEELRSGQYINFESAEHLAATMTFMFEQAGEPDAEFLPGGEKFSDAMVRIMDGLSDLLMRPDWATALVVAHEVVNRMVLASVIGAPLGASAGFEQDTGCINIIDFDLVPDESGDRTKIERGMIKAVNLTPANYLKNGMNLRSVEAIFTRADADS</sequence>